<evidence type="ECO:0000256" key="6">
    <source>
        <dbReference type="SAM" id="Phobius"/>
    </source>
</evidence>
<keyword evidence="2" id="KW-1003">Cell membrane</keyword>
<feature type="transmembrane region" description="Helical" evidence="6">
    <location>
        <begin position="39"/>
        <end position="59"/>
    </location>
</feature>
<gene>
    <name evidence="8" type="ORF">HNR59_000688</name>
</gene>
<evidence type="ECO:0000256" key="5">
    <source>
        <dbReference type="ARBA" id="ARBA00023136"/>
    </source>
</evidence>
<protein>
    <submittedName>
        <fullName evidence="8">Drug/metabolite transporter (DMT)-like permease</fullName>
    </submittedName>
</protein>
<evidence type="ECO:0000256" key="2">
    <source>
        <dbReference type="ARBA" id="ARBA00022475"/>
    </source>
</evidence>
<feature type="transmembrane region" description="Helical" evidence="6">
    <location>
        <begin position="252"/>
        <end position="271"/>
    </location>
</feature>
<evidence type="ECO:0000259" key="7">
    <source>
        <dbReference type="Pfam" id="PF00892"/>
    </source>
</evidence>
<feature type="transmembrane region" description="Helical" evidence="6">
    <location>
        <begin position="184"/>
        <end position="208"/>
    </location>
</feature>
<keyword evidence="3 6" id="KW-0812">Transmembrane</keyword>
<feature type="transmembrane region" description="Helical" evidence="6">
    <location>
        <begin position="71"/>
        <end position="94"/>
    </location>
</feature>
<name>A0A7W9VTV7_9HYPH</name>
<reference evidence="8 9" key="1">
    <citation type="submission" date="2020-08" db="EMBL/GenBank/DDBJ databases">
        <title>Genomic Encyclopedia of Type Strains, Phase IV (KMG-IV): sequencing the most valuable type-strain genomes for metagenomic binning, comparative biology and taxonomic classification.</title>
        <authorList>
            <person name="Goeker M."/>
        </authorList>
    </citation>
    <scope>NUCLEOTIDE SEQUENCE [LARGE SCALE GENOMIC DNA]</scope>
    <source>
        <strain evidence="8 9">DSM 11099</strain>
    </source>
</reference>
<proteinExistence type="predicted"/>
<dbReference type="Pfam" id="PF00892">
    <property type="entry name" value="EamA"/>
    <property type="match status" value="2"/>
</dbReference>
<comment type="caution">
    <text evidence="8">The sequence shown here is derived from an EMBL/GenBank/DDBJ whole genome shotgun (WGS) entry which is preliminary data.</text>
</comment>
<evidence type="ECO:0000256" key="1">
    <source>
        <dbReference type="ARBA" id="ARBA00004651"/>
    </source>
</evidence>
<sequence length="300" mass="32729">MPVMPRRWTDLLAVLTLATLWGLNWPAVRVSLFAFPPWTFRAIGMGSGALFLFFMARLFGQRLLLKRSEMLPVFAAGFFTITAFNLLLAFAQLAAPTSRAVIVTFTLPIWTVILARIFLGEQLNRQRMIGLGFGVAGLMSLGWPLIVEGTFSFGLFLALLAGISWAFGTIVIKRFPTSAPPMSIAGWQLAAGALASAAGMLIFEPWVLSQGLPMQNFQPRIWVALTYHIVFSQGFAYLMWYRMLARLPAGTVSLSTLMVPAIGVFSSVIFLGETPSLADFIGLALMTAAACAVALPQRRG</sequence>
<evidence type="ECO:0000256" key="4">
    <source>
        <dbReference type="ARBA" id="ARBA00022989"/>
    </source>
</evidence>
<feature type="domain" description="EamA" evidence="7">
    <location>
        <begin position="11"/>
        <end position="139"/>
    </location>
</feature>
<dbReference type="InterPro" id="IPR050638">
    <property type="entry name" value="AA-Vitamin_Transporters"/>
</dbReference>
<dbReference type="InterPro" id="IPR037185">
    <property type="entry name" value="EmrE-like"/>
</dbReference>
<evidence type="ECO:0000313" key="8">
    <source>
        <dbReference type="EMBL" id="MBB6011343.1"/>
    </source>
</evidence>
<dbReference type="GO" id="GO:0005886">
    <property type="term" value="C:plasma membrane"/>
    <property type="evidence" value="ECO:0007669"/>
    <property type="project" value="UniProtKB-SubCell"/>
</dbReference>
<feature type="transmembrane region" description="Helical" evidence="6">
    <location>
        <begin position="100"/>
        <end position="119"/>
    </location>
</feature>
<keyword evidence="4 6" id="KW-1133">Transmembrane helix</keyword>
<dbReference type="EMBL" id="JACHEU010000001">
    <property type="protein sequence ID" value="MBB6011343.1"/>
    <property type="molecule type" value="Genomic_DNA"/>
</dbReference>
<keyword evidence="5 6" id="KW-0472">Membrane</keyword>
<dbReference type="Gene3D" id="1.10.3730.20">
    <property type="match status" value="1"/>
</dbReference>
<dbReference type="AlphaFoldDB" id="A0A7W9VTV7"/>
<dbReference type="Proteomes" id="UP000533306">
    <property type="component" value="Unassembled WGS sequence"/>
</dbReference>
<evidence type="ECO:0000256" key="3">
    <source>
        <dbReference type="ARBA" id="ARBA00022692"/>
    </source>
</evidence>
<comment type="subcellular location">
    <subcellularLocation>
        <location evidence="1">Cell membrane</location>
        <topology evidence="1">Multi-pass membrane protein</topology>
    </subcellularLocation>
</comment>
<dbReference type="PANTHER" id="PTHR32322">
    <property type="entry name" value="INNER MEMBRANE TRANSPORTER"/>
    <property type="match status" value="1"/>
</dbReference>
<dbReference type="SUPFAM" id="SSF103481">
    <property type="entry name" value="Multidrug resistance efflux transporter EmrE"/>
    <property type="match status" value="2"/>
</dbReference>
<accession>A0A7W9VTV7</accession>
<keyword evidence="9" id="KW-1185">Reference proteome</keyword>
<feature type="transmembrane region" description="Helical" evidence="6">
    <location>
        <begin position="128"/>
        <end position="147"/>
    </location>
</feature>
<dbReference type="RefSeq" id="WP_183826007.1">
    <property type="nucleotide sequence ID" value="NZ_JACHEU010000001.1"/>
</dbReference>
<organism evidence="8 9">
    <name type="scientific">Aquamicrobium lusatiense</name>
    <dbReference type="NCBI Taxonomy" id="89772"/>
    <lineage>
        <taxon>Bacteria</taxon>
        <taxon>Pseudomonadati</taxon>
        <taxon>Pseudomonadota</taxon>
        <taxon>Alphaproteobacteria</taxon>
        <taxon>Hyphomicrobiales</taxon>
        <taxon>Phyllobacteriaceae</taxon>
        <taxon>Aquamicrobium</taxon>
    </lineage>
</organism>
<dbReference type="PANTHER" id="PTHR32322:SF18">
    <property type="entry name" value="S-ADENOSYLMETHIONINE_S-ADENOSYLHOMOCYSTEINE TRANSPORTER"/>
    <property type="match status" value="1"/>
</dbReference>
<feature type="transmembrane region" description="Helical" evidence="6">
    <location>
        <begin position="220"/>
        <end position="240"/>
    </location>
</feature>
<feature type="domain" description="EamA" evidence="7">
    <location>
        <begin position="153"/>
        <end position="293"/>
    </location>
</feature>
<feature type="transmembrane region" description="Helical" evidence="6">
    <location>
        <begin position="153"/>
        <end position="172"/>
    </location>
</feature>
<dbReference type="InterPro" id="IPR000620">
    <property type="entry name" value="EamA_dom"/>
</dbReference>
<evidence type="ECO:0000313" key="9">
    <source>
        <dbReference type="Proteomes" id="UP000533306"/>
    </source>
</evidence>
<feature type="transmembrane region" description="Helical" evidence="6">
    <location>
        <begin position="277"/>
        <end position="295"/>
    </location>
</feature>